<dbReference type="SMART" id="SM00065">
    <property type="entry name" value="GAF"/>
    <property type="match status" value="2"/>
</dbReference>
<dbReference type="AlphaFoldDB" id="A0A2I9DJ54"/>
<proteinExistence type="predicted"/>
<dbReference type="Pfam" id="PF08447">
    <property type="entry name" value="PAS_3"/>
    <property type="match status" value="1"/>
</dbReference>
<evidence type="ECO:0000259" key="2">
    <source>
        <dbReference type="PROSITE" id="PS51832"/>
    </source>
</evidence>
<dbReference type="EMBL" id="BFAG01000008">
    <property type="protein sequence ID" value="GBF06318.1"/>
    <property type="molecule type" value="Genomic_DNA"/>
</dbReference>
<dbReference type="Pfam" id="PF13185">
    <property type="entry name" value="GAF_2"/>
    <property type="match status" value="1"/>
</dbReference>
<dbReference type="SUPFAM" id="SSF109604">
    <property type="entry name" value="HD-domain/PDEase-like"/>
    <property type="match status" value="1"/>
</dbReference>
<dbReference type="InterPro" id="IPR052020">
    <property type="entry name" value="Cyclic_di-GMP/3'3'-cGAMP_PDE"/>
</dbReference>
<keyword evidence="4" id="KW-1185">Reference proteome</keyword>
<evidence type="ECO:0000259" key="1">
    <source>
        <dbReference type="PROSITE" id="PS50112"/>
    </source>
</evidence>
<dbReference type="SUPFAM" id="SSF55781">
    <property type="entry name" value="GAF domain-like"/>
    <property type="match status" value="2"/>
</dbReference>
<gene>
    <name evidence="3" type="ORF">DAERI_080109</name>
</gene>
<dbReference type="PANTHER" id="PTHR45228:SF8">
    <property type="entry name" value="TWO-COMPONENT RESPONSE REGULATOR-RELATED"/>
    <property type="match status" value="1"/>
</dbReference>
<dbReference type="Pfam" id="PF13487">
    <property type="entry name" value="HD_5"/>
    <property type="match status" value="1"/>
</dbReference>
<dbReference type="PANTHER" id="PTHR45228">
    <property type="entry name" value="CYCLIC DI-GMP PHOSPHODIESTERASE TM_0186-RELATED"/>
    <property type="match status" value="1"/>
</dbReference>
<dbReference type="PROSITE" id="PS50112">
    <property type="entry name" value="PAS"/>
    <property type="match status" value="1"/>
</dbReference>
<dbReference type="SMART" id="SM00091">
    <property type="entry name" value="PAS"/>
    <property type="match status" value="1"/>
</dbReference>
<evidence type="ECO:0008006" key="5">
    <source>
        <dbReference type="Google" id="ProtNLM"/>
    </source>
</evidence>
<feature type="domain" description="PAS" evidence="1">
    <location>
        <begin position="181"/>
        <end position="251"/>
    </location>
</feature>
<dbReference type="SUPFAM" id="SSF55785">
    <property type="entry name" value="PYP-like sensor domain (PAS domain)"/>
    <property type="match status" value="1"/>
</dbReference>
<dbReference type="InterPro" id="IPR003018">
    <property type="entry name" value="GAF"/>
</dbReference>
<protein>
    <recommendedName>
        <fullName evidence="5">Metal dependent phosphohydrolase</fullName>
    </recommendedName>
</protein>
<dbReference type="Proteomes" id="UP000236569">
    <property type="component" value="Unassembled WGS sequence"/>
</dbReference>
<dbReference type="NCBIfam" id="TIGR00229">
    <property type="entry name" value="sensory_box"/>
    <property type="match status" value="1"/>
</dbReference>
<reference evidence="4" key="1">
    <citation type="submission" date="2018-01" db="EMBL/GenBank/DDBJ databases">
        <title>Draft Genome Sequence of the Radioresistant Bacterium Deinococcus aerius TR0125, Isolated from the Higher Atmosphere above Japan.</title>
        <authorList>
            <person name="Satoh K."/>
            <person name="Arai H."/>
            <person name="Sanzen T."/>
            <person name="Kawaguchi Y."/>
            <person name="Hayashi H."/>
            <person name="Yokobori S."/>
            <person name="Yamagishi A."/>
            <person name="Oono Y."/>
            <person name="Narumi I."/>
        </authorList>
    </citation>
    <scope>NUCLEOTIDE SEQUENCE [LARGE SCALE GENOMIC DNA]</scope>
    <source>
        <strain evidence="4">TR0125</strain>
    </source>
</reference>
<dbReference type="InterPro" id="IPR003607">
    <property type="entry name" value="HD/PDEase_dom"/>
</dbReference>
<dbReference type="CDD" id="cd00130">
    <property type="entry name" value="PAS"/>
    <property type="match status" value="1"/>
</dbReference>
<dbReference type="PROSITE" id="PS51832">
    <property type="entry name" value="HD_GYP"/>
    <property type="match status" value="1"/>
</dbReference>
<dbReference type="Gene3D" id="1.10.3210.10">
    <property type="entry name" value="Hypothetical protein af1432"/>
    <property type="match status" value="1"/>
</dbReference>
<dbReference type="InterPro" id="IPR013655">
    <property type="entry name" value="PAS_fold_3"/>
</dbReference>
<dbReference type="InterPro" id="IPR029016">
    <property type="entry name" value="GAF-like_dom_sf"/>
</dbReference>
<dbReference type="InterPro" id="IPR000014">
    <property type="entry name" value="PAS"/>
</dbReference>
<organism evidence="3 4">
    <name type="scientific">Deinococcus aerius</name>
    <dbReference type="NCBI Taxonomy" id="200253"/>
    <lineage>
        <taxon>Bacteria</taxon>
        <taxon>Thermotogati</taxon>
        <taxon>Deinococcota</taxon>
        <taxon>Deinococci</taxon>
        <taxon>Deinococcales</taxon>
        <taxon>Deinococcaceae</taxon>
        <taxon>Deinococcus</taxon>
    </lineage>
</organism>
<dbReference type="RefSeq" id="WP_165794190.1">
    <property type="nucleotide sequence ID" value="NZ_BFAG01000008.1"/>
</dbReference>
<sequence length="678" mass="75046">MTTDIPGQTHPETLILAQQIVTRTLVATRASQEVIDLILQQVARTLGAHSSSVSVLDPAANTLCPAGASGYTPEALERWQALPVTPGTPVTDAVLTRQPVFLSGAEWDEQYPHLAAVRLPVMRAVAALPLISGGSVLGAVTLSWDGERALSGVEWAFLEGVASQCAQTLDRIRLHGERQSRAARDRKLLEYSSDILIVLDRDAAVTSLSSSVGLTLGYTEADLRETRLRDVLHPEDLPELRAQFARAIAAPNQPLRSTLRVRHQQGGWVWLEVVGRNLLADPAVRGFVCNARDVTQNMRAMQALRESEREQHAHAQRYQRLLDLMTALHSEENPGELIRAALDHGLAVTEYDQAYYYDVEDGAVSLRFARGEGAAEALALLPPFRHLRDLGKAGAAVLRHDLFFAEVGVPVMTPPEPLPRRAWRSFCAIPVVIAGELRGVFVFVSSGEALAEVNTRRLMRRLADQVNVLLERSWHVQRLDASREETLRAVGLALEYRDHETKGHTDRVVELTERLARALGCEERDRDALRWGAYLHDAGKVATPDAILLKAGRLDPDEWEVMKRHAQVGYEMLRQIPSLPPETLAVVLHHHERWNGSGYPHGLSGTDIPLPARIFAVVDVYDALTSERPYKQAWTHEEAAAQLEREAGVLLDPSIVRVFLRVVNGPRRDGPWPAEVTA</sequence>
<dbReference type="CDD" id="cd00077">
    <property type="entry name" value="HDc"/>
    <property type="match status" value="1"/>
</dbReference>
<comment type="caution">
    <text evidence="3">The sequence shown here is derived from an EMBL/GenBank/DDBJ whole genome shotgun (WGS) entry which is preliminary data.</text>
</comment>
<evidence type="ECO:0000313" key="4">
    <source>
        <dbReference type="Proteomes" id="UP000236569"/>
    </source>
</evidence>
<dbReference type="Gene3D" id="3.30.450.20">
    <property type="entry name" value="PAS domain"/>
    <property type="match status" value="1"/>
</dbReference>
<evidence type="ECO:0000313" key="3">
    <source>
        <dbReference type="EMBL" id="GBF06318.1"/>
    </source>
</evidence>
<dbReference type="SMART" id="SM00471">
    <property type="entry name" value="HDc"/>
    <property type="match status" value="1"/>
</dbReference>
<dbReference type="NCBIfam" id="TIGR00277">
    <property type="entry name" value="HDIG"/>
    <property type="match status" value="1"/>
</dbReference>
<dbReference type="InterPro" id="IPR006675">
    <property type="entry name" value="HDIG_dom"/>
</dbReference>
<dbReference type="InterPro" id="IPR037522">
    <property type="entry name" value="HD_GYP_dom"/>
</dbReference>
<name>A0A2I9DJ54_9DEIO</name>
<feature type="domain" description="HD-GYP" evidence="2">
    <location>
        <begin position="479"/>
        <end position="675"/>
    </location>
</feature>
<dbReference type="Gene3D" id="3.30.450.40">
    <property type="match status" value="2"/>
</dbReference>
<dbReference type="InterPro" id="IPR035965">
    <property type="entry name" value="PAS-like_dom_sf"/>
</dbReference>
<accession>A0A2I9DJ54</accession>